<feature type="domain" description="N-acetyltransferase" evidence="1">
    <location>
        <begin position="5"/>
        <end position="159"/>
    </location>
</feature>
<proteinExistence type="predicted"/>
<dbReference type="SUPFAM" id="SSF55729">
    <property type="entry name" value="Acyl-CoA N-acyltransferases (Nat)"/>
    <property type="match status" value="1"/>
</dbReference>
<dbReference type="Proteomes" id="UP000190626">
    <property type="component" value="Unassembled WGS sequence"/>
</dbReference>
<dbReference type="OrthoDB" id="2830399at2"/>
<dbReference type="STRING" id="1469647.BC351_03715"/>
<dbReference type="CDD" id="cd04301">
    <property type="entry name" value="NAT_SF"/>
    <property type="match status" value="1"/>
</dbReference>
<accession>A0A1V4HKG2</accession>
<dbReference type="AlphaFoldDB" id="A0A1V4HKG2"/>
<evidence type="ECO:0000313" key="2">
    <source>
        <dbReference type="EMBL" id="OPH57637.1"/>
    </source>
</evidence>
<name>A0A1V4HKG2_9BACL</name>
<gene>
    <name evidence="2" type="ORF">BC351_03715</name>
</gene>
<dbReference type="GO" id="GO:0016747">
    <property type="term" value="F:acyltransferase activity, transferring groups other than amino-acyl groups"/>
    <property type="evidence" value="ECO:0007669"/>
    <property type="project" value="InterPro"/>
</dbReference>
<dbReference type="PROSITE" id="PS51186">
    <property type="entry name" value="GNAT"/>
    <property type="match status" value="1"/>
</dbReference>
<dbReference type="Gene3D" id="3.40.630.30">
    <property type="match status" value="1"/>
</dbReference>
<dbReference type="InterPro" id="IPR000182">
    <property type="entry name" value="GNAT_dom"/>
</dbReference>
<dbReference type="RefSeq" id="WP_158082086.1">
    <property type="nucleotide sequence ID" value="NZ_MBTG01000012.1"/>
</dbReference>
<sequence>MLQYQTTSEWNEELWLQAERVYNKAFPKHGRKNRSIVRRMFERGICTLHTWSEHEEVIAMALTASNEAARMLIIDYIAVRQDQRGKGLGRMCLEHIREWAETTANCRGIVIEVEADPSTENAERIRFWERVGFLLTDYVHTYIWVPETYRAMYMNLNEYENEHEPLLDDGKLLFEYITEYHEKAYRGK</sequence>
<evidence type="ECO:0000313" key="3">
    <source>
        <dbReference type="Proteomes" id="UP000190626"/>
    </source>
</evidence>
<reference evidence="3" key="1">
    <citation type="submission" date="2016-07" db="EMBL/GenBank/DDBJ databases">
        <authorList>
            <person name="Florea S."/>
            <person name="Webb J.S."/>
            <person name="Jaromczyk J."/>
            <person name="Schardl C.L."/>
        </authorList>
    </citation>
    <scope>NUCLEOTIDE SEQUENCE [LARGE SCALE GENOMIC DNA]</scope>
    <source>
        <strain evidence="3">CY1</strain>
    </source>
</reference>
<dbReference type="EMBL" id="MBTG01000012">
    <property type="protein sequence ID" value="OPH57637.1"/>
    <property type="molecule type" value="Genomic_DNA"/>
</dbReference>
<protein>
    <recommendedName>
        <fullName evidence="1">N-acetyltransferase domain-containing protein</fullName>
    </recommendedName>
</protein>
<organism evidence="2 3">
    <name type="scientific">Paenibacillus ferrarius</name>
    <dbReference type="NCBI Taxonomy" id="1469647"/>
    <lineage>
        <taxon>Bacteria</taxon>
        <taxon>Bacillati</taxon>
        <taxon>Bacillota</taxon>
        <taxon>Bacilli</taxon>
        <taxon>Bacillales</taxon>
        <taxon>Paenibacillaceae</taxon>
        <taxon>Paenibacillus</taxon>
    </lineage>
</organism>
<evidence type="ECO:0000259" key="1">
    <source>
        <dbReference type="PROSITE" id="PS51186"/>
    </source>
</evidence>
<comment type="caution">
    <text evidence="2">The sequence shown here is derived from an EMBL/GenBank/DDBJ whole genome shotgun (WGS) entry which is preliminary data.</text>
</comment>
<keyword evidence="3" id="KW-1185">Reference proteome</keyword>
<dbReference type="Pfam" id="PF00583">
    <property type="entry name" value="Acetyltransf_1"/>
    <property type="match status" value="1"/>
</dbReference>
<dbReference type="InterPro" id="IPR016181">
    <property type="entry name" value="Acyl_CoA_acyltransferase"/>
</dbReference>